<dbReference type="Proteomes" id="UP000647017">
    <property type="component" value="Unassembled WGS sequence"/>
</dbReference>
<keyword evidence="3" id="KW-1185">Reference proteome</keyword>
<gene>
    <name evidence="2" type="ORF">Van01_10750</name>
</gene>
<feature type="region of interest" description="Disordered" evidence="1">
    <location>
        <begin position="1"/>
        <end position="20"/>
    </location>
</feature>
<name>A0ABQ4HQC8_9ACTN</name>
<organism evidence="2 3">
    <name type="scientific">Micromonospora andamanensis</name>
    <dbReference type="NCBI Taxonomy" id="1287068"/>
    <lineage>
        <taxon>Bacteria</taxon>
        <taxon>Bacillati</taxon>
        <taxon>Actinomycetota</taxon>
        <taxon>Actinomycetes</taxon>
        <taxon>Micromonosporales</taxon>
        <taxon>Micromonosporaceae</taxon>
        <taxon>Micromonospora</taxon>
    </lineage>
</organism>
<comment type="caution">
    <text evidence="2">The sequence shown here is derived from an EMBL/GenBank/DDBJ whole genome shotgun (WGS) entry which is preliminary data.</text>
</comment>
<evidence type="ECO:0000313" key="2">
    <source>
        <dbReference type="EMBL" id="GIJ07861.1"/>
    </source>
</evidence>
<evidence type="ECO:0000256" key="1">
    <source>
        <dbReference type="SAM" id="MobiDB-lite"/>
    </source>
</evidence>
<reference evidence="2 3" key="1">
    <citation type="submission" date="2021-01" db="EMBL/GenBank/DDBJ databases">
        <title>Whole genome shotgun sequence of Verrucosispora andamanensis NBRC 109075.</title>
        <authorList>
            <person name="Komaki H."/>
            <person name="Tamura T."/>
        </authorList>
    </citation>
    <scope>NUCLEOTIDE SEQUENCE [LARGE SCALE GENOMIC DNA]</scope>
    <source>
        <strain evidence="2 3">NBRC 109075</strain>
    </source>
</reference>
<accession>A0ABQ4HQC8</accession>
<proteinExistence type="predicted"/>
<evidence type="ECO:0000313" key="3">
    <source>
        <dbReference type="Proteomes" id="UP000647017"/>
    </source>
</evidence>
<dbReference type="EMBL" id="BOOZ01000004">
    <property type="protein sequence ID" value="GIJ07861.1"/>
    <property type="molecule type" value="Genomic_DNA"/>
</dbReference>
<sequence length="403" mass="44473">MGGTSEGATEAVSGSGRVRRFSTGTDPAGYDFRATVELFTQYGRPILMAISQLRAMDFLFPRMSRLYQDALDPELLFRQTMPAAAVGARTGADPEVLAEYLKIYALGQTLILNNMDRHLDLSASYSIRDPALLLADVNSTMCLSVTSLLTMVREASLTPAGVRALPVMAGVTAEIVQSMYDNYAARFDQALLEDGESLVNWYRMDVRSRHLGSGFYSSCLLGLLAYLGKPVPDGLADRLRDMRRLRQRVDELADLFEDTVTGLVSYPVAKGLAEPMLKADLRRLISKLWTRAQQVIDSHGRDAGVLNRALVGDPELNETHSAMLEMLVSGGIMRECYREADALWREIALGLNALDPRFGEPLIAIIDLKRALLDRLAMNGWHDDPPPHTFQDMIEAAGLEATT</sequence>
<protein>
    <submittedName>
        <fullName evidence="2">Uncharacterized protein</fullName>
    </submittedName>
</protein>